<comment type="caution">
    <text evidence="3">The sequence shown here is derived from an EMBL/GenBank/DDBJ whole genome shotgun (WGS) entry which is preliminary data.</text>
</comment>
<feature type="region of interest" description="Disordered" evidence="2">
    <location>
        <begin position="198"/>
        <end position="248"/>
    </location>
</feature>
<feature type="compositionally biased region" description="Basic and acidic residues" evidence="2">
    <location>
        <begin position="45"/>
        <end position="57"/>
    </location>
</feature>
<feature type="compositionally biased region" description="Basic residues" evidence="2">
    <location>
        <begin position="1"/>
        <end position="11"/>
    </location>
</feature>
<dbReference type="EMBL" id="JABSTR010000193">
    <property type="protein sequence ID" value="KAH9382693.1"/>
    <property type="molecule type" value="Genomic_DNA"/>
</dbReference>
<feature type="compositionally biased region" description="Basic and acidic residues" evidence="2">
    <location>
        <begin position="15"/>
        <end position="35"/>
    </location>
</feature>
<protein>
    <submittedName>
        <fullName evidence="3">Uncharacterized protein</fullName>
    </submittedName>
</protein>
<dbReference type="OrthoDB" id="10528050at2759"/>
<evidence type="ECO:0000313" key="4">
    <source>
        <dbReference type="Proteomes" id="UP000821853"/>
    </source>
</evidence>
<evidence type="ECO:0000256" key="1">
    <source>
        <dbReference type="SAM" id="Coils"/>
    </source>
</evidence>
<dbReference type="Proteomes" id="UP000821853">
    <property type="component" value="Unassembled WGS sequence"/>
</dbReference>
<feature type="region of interest" description="Disordered" evidence="2">
    <location>
        <begin position="1"/>
        <end position="89"/>
    </location>
</feature>
<organism evidence="3 4">
    <name type="scientific">Haemaphysalis longicornis</name>
    <name type="common">Bush tick</name>
    <dbReference type="NCBI Taxonomy" id="44386"/>
    <lineage>
        <taxon>Eukaryota</taxon>
        <taxon>Metazoa</taxon>
        <taxon>Ecdysozoa</taxon>
        <taxon>Arthropoda</taxon>
        <taxon>Chelicerata</taxon>
        <taxon>Arachnida</taxon>
        <taxon>Acari</taxon>
        <taxon>Parasitiformes</taxon>
        <taxon>Ixodida</taxon>
        <taxon>Ixodoidea</taxon>
        <taxon>Ixodidae</taxon>
        <taxon>Haemaphysalinae</taxon>
        <taxon>Haemaphysalis</taxon>
    </lineage>
</organism>
<accession>A0A9J6H4S1</accession>
<reference evidence="3 4" key="1">
    <citation type="journal article" date="2020" name="Cell">
        <title>Large-Scale Comparative Analyses of Tick Genomes Elucidate Their Genetic Diversity and Vector Capacities.</title>
        <authorList>
            <consortium name="Tick Genome and Microbiome Consortium (TIGMIC)"/>
            <person name="Jia N."/>
            <person name="Wang J."/>
            <person name="Shi W."/>
            <person name="Du L."/>
            <person name="Sun Y."/>
            <person name="Zhan W."/>
            <person name="Jiang J.F."/>
            <person name="Wang Q."/>
            <person name="Zhang B."/>
            <person name="Ji P."/>
            <person name="Bell-Sakyi L."/>
            <person name="Cui X.M."/>
            <person name="Yuan T.T."/>
            <person name="Jiang B.G."/>
            <person name="Yang W.F."/>
            <person name="Lam T.T."/>
            <person name="Chang Q.C."/>
            <person name="Ding S.J."/>
            <person name="Wang X.J."/>
            <person name="Zhu J.G."/>
            <person name="Ruan X.D."/>
            <person name="Zhao L."/>
            <person name="Wei J.T."/>
            <person name="Ye R.Z."/>
            <person name="Que T.C."/>
            <person name="Du C.H."/>
            <person name="Zhou Y.H."/>
            <person name="Cheng J.X."/>
            <person name="Dai P.F."/>
            <person name="Guo W.B."/>
            <person name="Han X.H."/>
            <person name="Huang E.J."/>
            <person name="Li L.F."/>
            <person name="Wei W."/>
            <person name="Gao Y.C."/>
            <person name="Liu J.Z."/>
            <person name="Shao H.Z."/>
            <person name="Wang X."/>
            <person name="Wang C.C."/>
            <person name="Yang T.C."/>
            <person name="Huo Q.B."/>
            <person name="Li W."/>
            <person name="Chen H.Y."/>
            <person name="Chen S.E."/>
            <person name="Zhou L.G."/>
            <person name="Ni X.B."/>
            <person name="Tian J.H."/>
            <person name="Sheng Y."/>
            <person name="Liu T."/>
            <person name="Pan Y.S."/>
            <person name="Xia L.Y."/>
            <person name="Li J."/>
            <person name="Zhao F."/>
            <person name="Cao W.C."/>
        </authorList>
    </citation>
    <scope>NUCLEOTIDE SEQUENCE [LARGE SCALE GENOMIC DNA]</scope>
    <source>
        <strain evidence="3">HaeL-2018</strain>
    </source>
</reference>
<dbReference type="AlphaFoldDB" id="A0A9J6H4S1"/>
<evidence type="ECO:0000313" key="3">
    <source>
        <dbReference type="EMBL" id="KAH9382693.1"/>
    </source>
</evidence>
<name>A0A9J6H4S1_HAELO</name>
<sequence>MTPKKKSRHLGSPHDQPRRETSNIEKPRTGGDGKRLSTVSPPHGGLEKRTAETRGETRPWVNAVKNGRQVSGSGGAASSSSLLTPLPRARSAEQDQIAALRAQNEMLLKKINELESKINQSPSPTSPPAAEVMESELVAPKAATSAEAAFEARFDAQFRDIDARFAAMANQISLMVNTISKLQETIPAMIAQQITHSLRPSRRTGGPYKDVSGRPVKGSRRLTEADDDDSCSLSGIEDTPLTASAGSGTASLQSCLNLTDHGEQP</sequence>
<dbReference type="VEuPathDB" id="VectorBase:HLOH_043299"/>
<evidence type="ECO:0000256" key="2">
    <source>
        <dbReference type="SAM" id="MobiDB-lite"/>
    </source>
</evidence>
<gene>
    <name evidence="3" type="ORF">HPB48_023249</name>
</gene>
<feature type="coiled-coil region" evidence="1">
    <location>
        <begin position="90"/>
        <end position="117"/>
    </location>
</feature>
<keyword evidence="1" id="KW-0175">Coiled coil</keyword>
<proteinExistence type="predicted"/>
<keyword evidence="4" id="KW-1185">Reference proteome</keyword>